<name>A0ABR3MRD0_9TELE</name>
<feature type="region of interest" description="Disordered" evidence="1">
    <location>
        <begin position="1"/>
        <end position="69"/>
    </location>
</feature>
<dbReference type="EMBL" id="JAYMGO010000010">
    <property type="protein sequence ID" value="KAL1267169.1"/>
    <property type="molecule type" value="Genomic_DNA"/>
</dbReference>
<evidence type="ECO:0000313" key="2">
    <source>
        <dbReference type="EMBL" id="KAL1267169.1"/>
    </source>
</evidence>
<organism evidence="2 3">
    <name type="scientific">Cirrhinus molitorella</name>
    <name type="common">mud carp</name>
    <dbReference type="NCBI Taxonomy" id="172907"/>
    <lineage>
        <taxon>Eukaryota</taxon>
        <taxon>Metazoa</taxon>
        <taxon>Chordata</taxon>
        <taxon>Craniata</taxon>
        <taxon>Vertebrata</taxon>
        <taxon>Euteleostomi</taxon>
        <taxon>Actinopterygii</taxon>
        <taxon>Neopterygii</taxon>
        <taxon>Teleostei</taxon>
        <taxon>Ostariophysi</taxon>
        <taxon>Cypriniformes</taxon>
        <taxon>Cyprinidae</taxon>
        <taxon>Labeoninae</taxon>
        <taxon>Labeonini</taxon>
        <taxon>Cirrhinus</taxon>
    </lineage>
</organism>
<evidence type="ECO:0000256" key="1">
    <source>
        <dbReference type="SAM" id="MobiDB-lite"/>
    </source>
</evidence>
<accession>A0ABR3MRD0</accession>
<comment type="caution">
    <text evidence="2">The sequence shown here is derived from an EMBL/GenBank/DDBJ whole genome shotgun (WGS) entry which is preliminary data.</text>
</comment>
<proteinExistence type="predicted"/>
<sequence length="112" mass="12592">MCLKMDPVIPSTTEPAETPCIGEPVVRPRPPRERHLPAHLADYEVQLPPNLHPEPPPADSASQRPSRTSRHDLDLYLLVRFPVHHPDLIAVQNADLPDMHSPISKPPCWRKG</sequence>
<keyword evidence="3" id="KW-1185">Reference proteome</keyword>
<evidence type="ECO:0000313" key="3">
    <source>
        <dbReference type="Proteomes" id="UP001558613"/>
    </source>
</evidence>
<gene>
    <name evidence="2" type="ORF">QQF64_002844</name>
</gene>
<protein>
    <submittedName>
        <fullName evidence="2">Uncharacterized protein</fullName>
    </submittedName>
</protein>
<dbReference type="Proteomes" id="UP001558613">
    <property type="component" value="Unassembled WGS sequence"/>
</dbReference>
<reference evidence="2 3" key="1">
    <citation type="submission" date="2023-09" db="EMBL/GenBank/DDBJ databases">
        <authorList>
            <person name="Wang M."/>
        </authorList>
    </citation>
    <scope>NUCLEOTIDE SEQUENCE [LARGE SCALE GENOMIC DNA]</scope>
    <source>
        <strain evidence="2">GT-2023</strain>
        <tissue evidence="2">Liver</tissue>
    </source>
</reference>